<organism evidence="6">
    <name type="scientific">Glycine soja</name>
    <name type="common">Wild soybean</name>
    <dbReference type="NCBI Taxonomy" id="3848"/>
    <lineage>
        <taxon>Eukaryota</taxon>
        <taxon>Viridiplantae</taxon>
        <taxon>Streptophyta</taxon>
        <taxon>Embryophyta</taxon>
        <taxon>Tracheophyta</taxon>
        <taxon>Spermatophyta</taxon>
        <taxon>Magnoliopsida</taxon>
        <taxon>eudicotyledons</taxon>
        <taxon>Gunneridae</taxon>
        <taxon>Pentapetalae</taxon>
        <taxon>rosids</taxon>
        <taxon>fabids</taxon>
        <taxon>Fabales</taxon>
        <taxon>Fabaceae</taxon>
        <taxon>Papilionoideae</taxon>
        <taxon>50 kb inversion clade</taxon>
        <taxon>NPAAA clade</taxon>
        <taxon>indigoferoid/millettioid clade</taxon>
        <taxon>Phaseoleae</taxon>
        <taxon>Glycine</taxon>
        <taxon>Glycine subgen. Soja</taxon>
    </lineage>
</organism>
<dbReference type="CDD" id="cd22907">
    <property type="entry name" value="HFD_NFYB"/>
    <property type="match status" value="1"/>
</dbReference>
<sequence length="231" mass="26512">MAISLPINSNNGDRVPNLVLRDKSKMPITNMMKIMSQILLNNVQVSYDTMDMIQQSATKYINFVTRKAKDRCQSECRKIMNAEDLLWAIEELGFNDYVEPLTTFIQRYRNIEGVDLFTTHKEPISHIENHGPSLGPEPNLMSTLEMLHPPQPPQVNSSQPKFSIIPNTNLEMLYPNEMSSTKIHLVLVVQMMFSTTLMFLLSSIMINIEMIIEEIQLQLTIMAMDYDIGNK</sequence>
<dbReference type="EMBL" id="KN642774">
    <property type="protein sequence ID" value="KHN44907.1"/>
    <property type="molecule type" value="Genomic_DNA"/>
</dbReference>
<dbReference type="GO" id="GO:0046982">
    <property type="term" value="F:protein heterodimerization activity"/>
    <property type="evidence" value="ECO:0007669"/>
    <property type="project" value="InterPro"/>
</dbReference>
<dbReference type="GO" id="GO:0016602">
    <property type="term" value="C:CCAAT-binding factor complex"/>
    <property type="evidence" value="ECO:0007669"/>
    <property type="project" value="InterPro"/>
</dbReference>
<dbReference type="GO" id="GO:0000978">
    <property type="term" value="F:RNA polymerase II cis-regulatory region sequence-specific DNA binding"/>
    <property type="evidence" value="ECO:0007669"/>
    <property type="project" value="TreeGrafter"/>
</dbReference>
<evidence type="ECO:0000256" key="1">
    <source>
        <dbReference type="ARBA" id="ARBA00009053"/>
    </source>
</evidence>
<feature type="domain" description="Transcription factor CBF/NF-Y/archaeal histone" evidence="5">
    <location>
        <begin position="25"/>
        <end position="89"/>
    </location>
</feature>
<keyword evidence="4" id="KW-1133">Transmembrane helix</keyword>
<dbReference type="Gene3D" id="1.10.20.10">
    <property type="entry name" value="Histone, subunit A"/>
    <property type="match status" value="1"/>
</dbReference>
<evidence type="ECO:0000256" key="2">
    <source>
        <dbReference type="ARBA" id="ARBA00023015"/>
    </source>
</evidence>
<dbReference type="EMBL" id="QZWG01000007">
    <property type="protein sequence ID" value="RZC03467.1"/>
    <property type="molecule type" value="Genomic_DNA"/>
</dbReference>
<dbReference type="GO" id="GO:0001228">
    <property type="term" value="F:DNA-binding transcription activator activity, RNA polymerase II-specific"/>
    <property type="evidence" value="ECO:0007669"/>
    <property type="project" value="InterPro"/>
</dbReference>
<keyword evidence="4" id="KW-0472">Membrane</keyword>
<dbReference type="Pfam" id="PF00808">
    <property type="entry name" value="CBFD_NFYB_HMF"/>
    <property type="match status" value="1"/>
</dbReference>
<keyword evidence="8" id="KW-1185">Reference proteome</keyword>
<reference evidence="7 8" key="2">
    <citation type="submission" date="2018-09" db="EMBL/GenBank/DDBJ databases">
        <title>A high-quality reference genome of wild soybean provides a powerful tool to mine soybean genomes.</title>
        <authorList>
            <person name="Xie M."/>
            <person name="Chung C.Y.L."/>
            <person name="Li M.-W."/>
            <person name="Wong F.-L."/>
            <person name="Chan T.-F."/>
            <person name="Lam H.-M."/>
        </authorList>
    </citation>
    <scope>NUCLEOTIDE SEQUENCE [LARGE SCALE GENOMIC DNA]</scope>
    <source>
        <strain evidence="8">cv. W05</strain>
        <tissue evidence="7">Hypocotyl of etiolated seedlings</tissue>
    </source>
</reference>
<evidence type="ECO:0000259" key="5">
    <source>
        <dbReference type="Pfam" id="PF00808"/>
    </source>
</evidence>
<dbReference type="InterPro" id="IPR003958">
    <property type="entry name" value="CBFA_NFYB_domain"/>
</dbReference>
<dbReference type="PANTHER" id="PTHR11064:SF115">
    <property type="entry name" value="NUCLEAR TRANSCRIPTION FACTOR Y SUBUNIT B-9"/>
    <property type="match status" value="1"/>
</dbReference>
<comment type="similarity">
    <text evidence="1">Belongs to the NFYB/HAP3 subunit family.</text>
</comment>
<dbReference type="Proteomes" id="UP000053555">
    <property type="component" value="Unassembled WGS sequence"/>
</dbReference>
<name>A0A0B2SKU8_GLYSO</name>
<accession>A0A0B2SKU8</accession>
<protein>
    <submittedName>
        <fullName evidence="6">Nuclear transcription factor Y subunit B-9</fullName>
    </submittedName>
</protein>
<evidence type="ECO:0000256" key="3">
    <source>
        <dbReference type="ARBA" id="ARBA00023163"/>
    </source>
</evidence>
<dbReference type="SMR" id="A0A0B2SKU8"/>
<dbReference type="SUPFAM" id="SSF47113">
    <property type="entry name" value="Histone-fold"/>
    <property type="match status" value="1"/>
</dbReference>
<evidence type="ECO:0000256" key="4">
    <source>
        <dbReference type="SAM" id="Phobius"/>
    </source>
</evidence>
<evidence type="ECO:0000313" key="6">
    <source>
        <dbReference type="EMBL" id="KHN44907.1"/>
    </source>
</evidence>
<feature type="transmembrane region" description="Helical" evidence="4">
    <location>
        <begin position="183"/>
        <end position="208"/>
    </location>
</feature>
<reference evidence="6" key="1">
    <citation type="submission" date="2014-07" db="EMBL/GenBank/DDBJ databases">
        <title>Identification of a novel salt tolerance gene in wild soybean by whole-genome sequencing.</title>
        <authorList>
            <person name="Lam H.-M."/>
            <person name="Qi X."/>
            <person name="Li M.-W."/>
            <person name="Liu X."/>
            <person name="Xie M."/>
            <person name="Ni M."/>
            <person name="Xu X."/>
        </authorList>
    </citation>
    <scope>NUCLEOTIDE SEQUENCE [LARGE SCALE GENOMIC DNA]</scope>
    <source>
        <tissue evidence="6">Root</tissue>
    </source>
</reference>
<dbReference type="InterPro" id="IPR009072">
    <property type="entry name" value="Histone-fold"/>
</dbReference>
<dbReference type="AlphaFoldDB" id="A0A0B2SKU8"/>
<dbReference type="InterPro" id="IPR027113">
    <property type="entry name" value="Transc_fact_NFYB/HAP3"/>
</dbReference>
<dbReference type="PRINTS" id="PR00615">
    <property type="entry name" value="CCAATSUBUNTA"/>
</dbReference>
<keyword evidence="4" id="KW-0812">Transmembrane</keyword>
<proteinExistence type="inferred from homology"/>
<gene>
    <name evidence="7" type="ORF">D0Y65_018233</name>
    <name evidence="6" type="ORF">glysoja_042955</name>
</gene>
<keyword evidence="2" id="KW-0805">Transcription regulation</keyword>
<dbReference type="PANTHER" id="PTHR11064">
    <property type="entry name" value="CCAAT-BINDING TRANSCRIPTION FACTOR-RELATED"/>
    <property type="match status" value="1"/>
</dbReference>
<evidence type="ECO:0000313" key="8">
    <source>
        <dbReference type="Proteomes" id="UP000289340"/>
    </source>
</evidence>
<keyword evidence="3" id="KW-0804">Transcription</keyword>
<evidence type="ECO:0000313" key="7">
    <source>
        <dbReference type="EMBL" id="RZC03467.1"/>
    </source>
</evidence>
<dbReference type="Proteomes" id="UP000289340">
    <property type="component" value="Chromosome 7"/>
</dbReference>